<keyword evidence="2" id="KW-0645">Protease</keyword>
<dbReference type="InterPro" id="IPR036116">
    <property type="entry name" value="FN3_sf"/>
</dbReference>
<dbReference type="PROSITE" id="PS51257">
    <property type="entry name" value="PROKAR_LIPOPROTEIN"/>
    <property type="match status" value="1"/>
</dbReference>
<evidence type="ECO:0000313" key="2">
    <source>
        <dbReference type="EMBL" id="SDE89939.1"/>
    </source>
</evidence>
<dbReference type="SUPFAM" id="SSF49452">
    <property type="entry name" value="Starch-binding domain-like"/>
    <property type="match status" value="1"/>
</dbReference>
<dbReference type="GO" id="GO:0030246">
    <property type="term" value="F:carbohydrate binding"/>
    <property type="evidence" value="ECO:0007669"/>
    <property type="project" value="InterPro"/>
</dbReference>
<organism evidence="2 3">
    <name type="scientific">Ulvibacter litoralis</name>
    <dbReference type="NCBI Taxonomy" id="227084"/>
    <lineage>
        <taxon>Bacteria</taxon>
        <taxon>Pseudomonadati</taxon>
        <taxon>Bacteroidota</taxon>
        <taxon>Flavobacteriia</taxon>
        <taxon>Flavobacteriales</taxon>
        <taxon>Flavobacteriaceae</taxon>
        <taxon>Ulvibacter</taxon>
    </lineage>
</organism>
<dbReference type="RefSeq" id="WP_093144361.1">
    <property type="nucleotide sequence ID" value="NZ_BMWO01000003.1"/>
</dbReference>
<dbReference type="InterPro" id="IPR013783">
    <property type="entry name" value="Ig-like_fold"/>
</dbReference>
<gene>
    <name evidence="2" type="ORF">SAMN05421855_103256</name>
</gene>
<dbReference type="Proteomes" id="UP000199321">
    <property type="component" value="Unassembled WGS sequence"/>
</dbReference>
<dbReference type="SUPFAM" id="SSF69304">
    <property type="entry name" value="Tricorn protease N-terminal domain"/>
    <property type="match status" value="1"/>
</dbReference>
<dbReference type="GO" id="GO:0004180">
    <property type="term" value="F:carboxypeptidase activity"/>
    <property type="evidence" value="ECO:0007669"/>
    <property type="project" value="UniProtKB-KW"/>
</dbReference>
<sequence length="501" mass="55607">MKLNKLYIYSLGLLLLVFASCSEDRIDGFQTGSIKGIVVASGSNEVLQDVKISTQPATSTVFTDSQGMFTLDNVPEGTYSVQADKEDYLSGFEAANVLANGAVEVIFELNLSNSSNTPPSTPLLIAPENNSEDLALEVEFEWEATDNDDTDTLEYTLILYNDSNSDVLEFTGIEENTFTVEDGLNFGTKYFWQISVVDGVNPPVLSELFSFKTTTSPELDYLFVRKVGDNNVIYSGDNLGNEFALTSSGTNSWRPRRNTETGKIAFLRSVGGAVHLFTMNEDGSGQFQVTNSEPVNGFNFDEVDFAWSPSGDRFLYPSFEKLYIINADGSGKAKFYETSNGNFITEVDWSRFNDIIAIKTNNLYGYNVEIYTIDISGNLLYTALTGQPGGAGGLDLNVDGSKLLYYYDESGSQLPEYYLQKARLYIYDNNDPTNPRDLDTGVEVGFNNIDPRFSPNENEVIYTQVGVGIGSTKNIYFHNFEVLESNFELLFQNASMADWEN</sequence>
<dbReference type="OrthoDB" id="9815657at2"/>
<protein>
    <submittedName>
        <fullName evidence="2">Carboxypeptidase regulatory-like domain-containing protein</fullName>
    </submittedName>
</protein>
<keyword evidence="3" id="KW-1185">Reference proteome</keyword>
<name>A0A1G7GPN0_9FLAO</name>
<dbReference type="InterPro" id="IPR011042">
    <property type="entry name" value="6-blade_b-propeller_TolB-like"/>
</dbReference>
<feature type="signal peptide" evidence="1">
    <location>
        <begin position="1"/>
        <end position="22"/>
    </location>
</feature>
<evidence type="ECO:0000313" key="3">
    <source>
        <dbReference type="Proteomes" id="UP000199321"/>
    </source>
</evidence>
<keyword evidence="1" id="KW-0732">Signal</keyword>
<dbReference type="STRING" id="227084.SAMN05421855_103256"/>
<keyword evidence="2" id="KW-0378">Hydrolase</keyword>
<accession>A0A1G7GPN0</accession>
<dbReference type="EMBL" id="FNBA01000003">
    <property type="protein sequence ID" value="SDE89939.1"/>
    <property type="molecule type" value="Genomic_DNA"/>
</dbReference>
<dbReference type="InterPro" id="IPR013784">
    <property type="entry name" value="Carb-bd-like_fold"/>
</dbReference>
<dbReference type="Pfam" id="PF13620">
    <property type="entry name" value="CarboxypepD_reg"/>
    <property type="match status" value="1"/>
</dbReference>
<proteinExistence type="predicted"/>
<dbReference type="Gene3D" id="2.60.40.10">
    <property type="entry name" value="Immunoglobulins"/>
    <property type="match status" value="1"/>
</dbReference>
<dbReference type="SUPFAM" id="SSF49265">
    <property type="entry name" value="Fibronectin type III"/>
    <property type="match status" value="1"/>
</dbReference>
<keyword evidence="2" id="KW-0121">Carboxypeptidase</keyword>
<feature type="chain" id="PRO_5011585820" evidence="1">
    <location>
        <begin position="23"/>
        <end position="501"/>
    </location>
</feature>
<dbReference type="Gene3D" id="2.60.40.1120">
    <property type="entry name" value="Carboxypeptidase-like, regulatory domain"/>
    <property type="match status" value="1"/>
</dbReference>
<dbReference type="AlphaFoldDB" id="A0A1G7GPN0"/>
<evidence type="ECO:0000256" key="1">
    <source>
        <dbReference type="SAM" id="SignalP"/>
    </source>
</evidence>
<reference evidence="2 3" key="1">
    <citation type="submission" date="2016-10" db="EMBL/GenBank/DDBJ databases">
        <authorList>
            <person name="de Groot N.N."/>
        </authorList>
    </citation>
    <scope>NUCLEOTIDE SEQUENCE [LARGE SCALE GENOMIC DNA]</scope>
    <source>
        <strain evidence="2 3">DSM 16195</strain>
    </source>
</reference>
<dbReference type="Gene3D" id="2.120.10.30">
    <property type="entry name" value="TolB, C-terminal domain"/>
    <property type="match status" value="1"/>
</dbReference>